<reference evidence="1" key="2">
    <citation type="submission" date="2015-06" db="UniProtKB">
        <authorList>
            <consortium name="EnsemblProtists"/>
        </authorList>
    </citation>
    <scope>IDENTIFICATION</scope>
    <source>
        <strain evidence="1">Emoy2</strain>
    </source>
</reference>
<dbReference type="AlphaFoldDB" id="M4BXX0"/>
<evidence type="ECO:0000313" key="2">
    <source>
        <dbReference type="Proteomes" id="UP000011713"/>
    </source>
</evidence>
<keyword evidence="2" id="KW-1185">Reference proteome</keyword>
<evidence type="ECO:0000313" key="1">
    <source>
        <dbReference type="EnsemblProtists" id="HpaP811402"/>
    </source>
</evidence>
<accession>M4BXX0</accession>
<sequence>MREGLTSRQQLIHANQVTLREECLIQEGRRLERTTDRLRWDFKRVFDWERDQTVTDLHQLYGEAFSRHATIADKFATELQPVLGRVTTQPHRRLCARRLMSSSRFWRLVN</sequence>
<proteinExistence type="predicted"/>
<dbReference type="EnsemblProtists" id="HpaT811402">
    <property type="protein sequence ID" value="HpaP811402"/>
    <property type="gene ID" value="HpaG811402"/>
</dbReference>
<organism evidence="1 2">
    <name type="scientific">Hyaloperonospora arabidopsidis (strain Emoy2)</name>
    <name type="common">Downy mildew agent</name>
    <name type="synonym">Peronospora arabidopsidis</name>
    <dbReference type="NCBI Taxonomy" id="559515"/>
    <lineage>
        <taxon>Eukaryota</taxon>
        <taxon>Sar</taxon>
        <taxon>Stramenopiles</taxon>
        <taxon>Oomycota</taxon>
        <taxon>Peronosporomycetes</taxon>
        <taxon>Peronosporales</taxon>
        <taxon>Peronosporaceae</taxon>
        <taxon>Hyaloperonospora</taxon>
    </lineage>
</organism>
<dbReference type="VEuPathDB" id="FungiDB:HpaG811402"/>
<dbReference type="InParanoid" id="M4BXX0"/>
<protein>
    <submittedName>
        <fullName evidence="1">Uncharacterized protein</fullName>
    </submittedName>
</protein>
<dbReference type="Proteomes" id="UP000011713">
    <property type="component" value="Unassembled WGS sequence"/>
</dbReference>
<dbReference type="HOGENOM" id="CLU_2175913_0_0_1"/>
<dbReference type="EMBL" id="JH598035">
    <property type="status" value="NOT_ANNOTATED_CDS"/>
    <property type="molecule type" value="Genomic_DNA"/>
</dbReference>
<name>M4BXX0_HYAAE</name>
<reference evidence="2" key="1">
    <citation type="journal article" date="2010" name="Science">
        <title>Signatures of adaptation to obligate biotrophy in the Hyaloperonospora arabidopsidis genome.</title>
        <authorList>
            <person name="Baxter L."/>
            <person name="Tripathy S."/>
            <person name="Ishaque N."/>
            <person name="Boot N."/>
            <person name="Cabral A."/>
            <person name="Kemen E."/>
            <person name="Thines M."/>
            <person name="Ah-Fong A."/>
            <person name="Anderson R."/>
            <person name="Badejoko W."/>
            <person name="Bittner-Eddy P."/>
            <person name="Boore J.L."/>
            <person name="Chibucos M.C."/>
            <person name="Coates M."/>
            <person name="Dehal P."/>
            <person name="Delehaunty K."/>
            <person name="Dong S."/>
            <person name="Downton P."/>
            <person name="Dumas B."/>
            <person name="Fabro G."/>
            <person name="Fronick C."/>
            <person name="Fuerstenberg S.I."/>
            <person name="Fulton L."/>
            <person name="Gaulin E."/>
            <person name="Govers F."/>
            <person name="Hughes L."/>
            <person name="Humphray S."/>
            <person name="Jiang R.H."/>
            <person name="Judelson H."/>
            <person name="Kamoun S."/>
            <person name="Kyung K."/>
            <person name="Meijer H."/>
            <person name="Minx P."/>
            <person name="Morris P."/>
            <person name="Nelson J."/>
            <person name="Phuntumart V."/>
            <person name="Qutob D."/>
            <person name="Rehmany A."/>
            <person name="Rougon-Cardoso A."/>
            <person name="Ryden P."/>
            <person name="Torto-Alalibo T."/>
            <person name="Studholme D."/>
            <person name="Wang Y."/>
            <person name="Win J."/>
            <person name="Wood J."/>
            <person name="Clifton S.W."/>
            <person name="Rogers J."/>
            <person name="Van den Ackerveken G."/>
            <person name="Jones J.D."/>
            <person name="McDowell J.M."/>
            <person name="Beynon J."/>
            <person name="Tyler B.M."/>
        </authorList>
    </citation>
    <scope>NUCLEOTIDE SEQUENCE [LARGE SCALE GENOMIC DNA]</scope>
    <source>
        <strain evidence="2">Emoy2</strain>
    </source>
</reference>